<dbReference type="Proteomes" id="UP000749311">
    <property type="component" value="Unassembled WGS sequence"/>
</dbReference>
<dbReference type="PROSITE" id="PS51257">
    <property type="entry name" value="PROKAR_LIPOPROTEIN"/>
    <property type="match status" value="1"/>
</dbReference>
<sequence>MTRKRDAAVMLAAVIGAAVLSGCGGSTPAANSLPDGQYTGQSEADSDGSYGVVNFTVSSGAVTAASFVVYDQDGTPHDESYGLGSDGKPVDETFYQRAQNAIAAEKQYVAEFEESGDQEQVEQVAGASLSYRQFQAAVEDAIANASQ</sequence>
<keyword evidence="3" id="KW-0449">Lipoprotein</keyword>
<dbReference type="RefSeq" id="WP_167168292.1">
    <property type="nucleotide sequence ID" value="NZ_BAAAOO010000007.1"/>
</dbReference>
<feature type="signal peptide" evidence="1">
    <location>
        <begin position="1"/>
        <end position="29"/>
    </location>
</feature>
<evidence type="ECO:0000259" key="2">
    <source>
        <dbReference type="Pfam" id="PF04205"/>
    </source>
</evidence>
<dbReference type="Pfam" id="PF04205">
    <property type="entry name" value="FMN_bind"/>
    <property type="match status" value="1"/>
</dbReference>
<dbReference type="Gene3D" id="3.90.1010.20">
    <property type="match status" value="1"/>
</dbReference>
<name>A0ABX0SLF4_9ACTN</name>
<organism evidence="3 4">
    <name type="scientific">Brooklawnia cerclae</name>
    <dbReference type="NCBI Taxonomy" id="349934"/>
    <lineage>
        <taxon>Bacteria</taxon>
        <taxon>Bacillati</taxon>
        <taxon>Actinomycetota</taxon>
        <taxon>Actinomycetes</taxon>
        <taxon>Propionibacteriales</taxon>
        <taxon>Propionibacteriaceae</taxon>
        <taxon>Brooklawnia</taxon>
    </lineage>
</organism>
<dbReference type="EMBL" id="JAAMOZ010000001">
    <property type="protein sequence ID" value="NIH57870.1"/>
    <property type="molecule type" value="Genomic_DNA"/>
</dbReference>
<proteinExistence type="predicted"/>
<evidence type="ECO:0000256" key="1">
    <source>
        <dbReference type="SAM" id="SignalP"/>
    </source>
</evidence>
<evidence type="ECO:0000313" key="3">
    <source>
        <dbReference type="EMBL" id="NIH57870.1"/>
    </source>
</evidence>
<feature type="domain" description="FMN-binding" evidence="2">
    <location>
        <begin position="57"/>
        <end position="142"/>
    </location>
</feature>
<reference evidence="3 4" key="1">
    <citation type="submission" date="2020-02" db="EMBL/GenBank/DDBJ databases">
        <title>Sequencing the genomes of 1000 actinobacteria strains.</title>
        <authorList>
            <person name="Klenk H.-P."/>
        </authorList>
    </citation>
    <scope>NUCLEOTIDE SEQUENCE [LARGE SCALE GENOMIC DNA]</scope>
    <source>
        <strain evidence="3 4">DSM 19609</strain>
    </source>
</reference>
<feature type="chain" id="PRO_5047072009" evidence="1">
    <location>
        <begin position="30"/>
        <end position="147"/>
    </location>
</feature>
<comment type="caution">
    <text evidence="3">The sequence shown here is derived from an EMBL/GenBank/DDBJ whole genome shotgun (WGS) entry which is preliminary data.</text>
</comment>
<gene>
    <name evidence="3" type="ORF">FB473_002515</name>
</gene>
<evidence type="ECO:0000313" key="4">
    <source>
        <dbReference type="Proteomes" id="UP000749311"/>
    </source>
</evidence>
<dbReference type="InterPro" id="IPR007329">
    <property type="entry name" value="FMN-bd"/>
</dbReference>
<protein>
    <submittedName>
        <fullName evidence="3">Major membrane immunogen (Membrane-anchored lipoprotein)</fullName>
    </submittedName>
</protein>
<keyword evidence="4" id="KW-1185">Reference proteome</keyword>
<accession>A0ABX0SLF4</accession>
<keyword evidence="1" id="KW-0732">Signal</keyword>